<keyword evidence="5" id="KW-1133">Transmembrane helix</keyword>
<dbReference type="PRINTS" id="PR00420">
    <property type="entry name" value="RNGMNOXGNASE"/>
</dbReference>
<evidence type="ECO:0000256" key="1">
    <source>
        <dbReference type="ARBA" id="ARBA00001974"/>
    </source>
</evidence>
<proteinExistence type="predicted"/>
<gene>
    <name evidence="6" type="ORF">NSK_002296</name>
</gene>
<dbReference type="Proteomes" id="UP000355283">
    <property type="component" value="Unassembled WGS sequence"/>
</dbReference>
<keyword evidence="2" id="KW-0285">Flavoprotein</keyword>
<evidence type="ECO:0000256" key="3">
    <source>
        <dbReference type="ARBA" id="ARBA00022827"/>
    </source>
</evidence>
<keyword evidence="7" id="KW-1185">Reference proteome</keyword>
<accession>A0A4D9D501</accession>
<dbReference type="SUPFAM" id="SSF51905">
    <property type="entry name" value="FAD/NAD(P)-binding domain"/>
    <property type="match status" value="1"/>
</dbReference>
<dbReference type="GO" id="GO:0070189">
    <property type="term" value="P:kynurenine metabolic process"/>
    <property type="evidence" value="ECO:0007669"/>
    <property type="project" value="TreeGrafter"/>
</dbReference>
<comment type="caution">
    <text evidence="6">The sequence shown here is derived from an EMBL/GenBank/DDBJ whole genome shotgun (WGS) entry which is preliminary data.</text>
</comment>
<evidence type="ECO:0000256" key="2">
    <source>
        <dbReference type="ARBA" id="ARBA00022630"/>
    </source>
</evidence>
<evidence type="ECO:0000256" key="5">
    <source>
        <dbReference type="SAM" id="Phobius"/>
    </source>
</evidence>
<dbReference type="EMBL" id="SDOX01000008">
    <property type="protein sequence ID" value="TFJ86642.1"/>
    <property type="molecule type" value="Genomic_DNA"/>
</dbReference>
<keyword evidence="3" id="KW-0274">FAD</keyword>
<protein>
    <recommendedName>
        <fullName evidence="8">FAD-binding domain-containing protein</fullName>
    </recommendedName>
</protein>
<dbReference type="Pfam" id="PF13450">
    <property type="entry name" value="NAD_binding_8"/>
    <property type="match status" value="1"/>
</dbReference>
<dbReference type="PANTHER" id="PTHR46028:SF2">
    <property type="entry name" value="KYNURENINE 3-MONOOXYGENASE"/>
    <property type="match status" value="1"/>
</dbReference>
<dbReference type="OrthoDB" id="655030at2759"/>
<dbReference type="PANTHER" id="PTHR46028">
    <property type="entry name" value="KYNURENINE 3-MONOOXYGENASE"/>
    <property type="match status" value="1"/>
</dbReference>
<dbReference type="InterPro" id="IPR036188">
    <property type="entry name" value="FAD/NAD-bd_sf"/>
</dbReference>
<name>A0A4D9D501_9STRA</name>
<dbReference type="AlphaFoldDB" id="A0A4D9D501"/>
<dbReference type="GO" id="GO:0004502">
    <property type="term" value="F:kynurenine 3-monooxygenase activity"/>
    <property type="evidence" value="ECO:0007669"/>
    <property type="project" value="TreeGrafter"/>
</dbReference>
<organism evidence="6 7">
    <name type="scientific">Nannochloropsis salina CCMP1776</name>
    <dbReference type="NCBI Taxonomy" id="1027361"/>
    <lineage>
        <taxon>Eukaryota</taxon>
        <taxon>Sar</taxon>
        <taxon>Stramenopiles</taxon>
        <taxon>Ochrophyta</taxon>
        <taxon>Eustigmatophyceae</taxon>
        <taxon>Eustigmatales</taxon>
        <taxon>Monodopsidaceae</taxon>
        <taxon>Microchloropsis</taxon>
        <taxon>Microchloropsis salina</taxon>
    </lineage>
</organism>
<evidence type="ECO:0000313" key="6">
    <source>
        <dbReference type="EMBL" id="TFJ86642.1"/>
    </source>
</evidence>
<keyword evidence="4" id="KW-0560">Oxidoreductase</keyword>
<dbReference type="Gene3D" id="3.50.50.60">
    <property type="entry name" value="FAD/NAD(P)-binding domain"/>
    <property type="match status" value="1"/>
</dbReference>
<reference evidence="6 7" key="1">
    <citation type="submission" date="2019-01" db="EMBL/GenBank/DDBJ databases">
        <title>Nuclear Genome Assembly of the Microalgal Biofuel strain Nannochloropsis salina CCMP1776.</title>
        <authorList>
            <person name="Hovde B."/>
        </authorList>
    </citation>
    <scope>NUCLEOTIDE SEQUENCE [LARGE SCALE GENOMIC DNA]</scope>
    <source>
        <strain evidence="6 7">CCMP1776</strain>
    </source>
</reference>
<keyword evidence="5" id="KW-0812">Transmembrane</keyword>
<evidence type="ECO:0000256" key="4">
    <source>
        <dbReference type="ARBA" id="ARBA00023002"/>
    </source>
</evidence>
<comment type="cofactor">
    <cofactor evidence="1">
        <name>FAD</name>
        <dbReference type="ChEBI" id="CHEBI:57692"/>
    </cofactor>
</comment>
<evidence type="ECO:0008006" key="8">
    <source>
        <dbReference type="Google" id="ProtNLM"/>
    </source>
</evidence>
<feature type="transmembrane region" description="Helical" evidence="5">
    <location>
        <begin position="455"/>
        <end position="478"/>
    </location>
</feature>
<sequence>MTVEQVDVHNVENNRFIIIGAGPVGLLAAILLVQEKHAAQVTIYEARDGLTTDLHESYPIGVNPRGSRALDRARPDMAIALRMRSSMIDAWRIYAGSRMVAELPSGLVVGTTRSTINEILYEEVCKHFQEQIKIHWSHRLKTLDILERSLIFDVKRPRADEELAQTYEEVTVQGGGARVLACDGVWSVARGFAEKHVEGFTSNVSPWRVQFRLLFSKPGAGKLVPKLEPRYHYVMGGIYLSIIEEDVWVLGLGIGEHLPRQTRELLTATVATPERIAALRAYVTKKAPLAAPFLSAEDLELYFTRKTFGGAMVKVSQLNIGEWAVLLGDAAHSVIPPTGEGFNSGAEDVEVLMEALRLTPAQPFTAYNKMRLPDLHALHNLAIDANESNFGKFGPEKVSRLLATVLVALAKRVGIFSHTWEDLSFGADASPPKTYIEIASVWRWQRIFILPLSRLAIWPIFLLVWLLLSPFRAIFWVITRPYRRVEREEGSKSSFGGRSKAKRI</sequence>
<evidence type="ECO:0000313" key="7">
    <source>
        <dbReference type="Proteomes" id="UP000355283"/>
    </source>
</evidence>
<keyword evidence="5" id="KW-0472">Membrane</keyword>